<protein>
    <submittedName>
        <fullName evidence="2">Uncharacterized protein</fullName>
    </submittedName>
</protein>
<reference evidence="2 3" key="1">
    <citation type="submission" date="2023-05" db="EMBL/GenBank/DDBJ databases">
        <title>B98-5 Cell Line De Novo Hybrid Assembly: An Optical Mapping Approach.</title>
        <authorList>
            <person name="Kananen K."/>
            <person name="Auerbach J.A."/>
            <person name="Kautto E."/>
            <person name="Blachly J.S."/>
        </authorList>
    </citation>
    <scope>NUCLEOTIDE SEQUENCE [LARGE SCALE GENOMIC DNA]</scope>
    <source>
        <strain evidence="2">B95-8</strain>
        <tissue evidence="2">Cell line</tissue>
    </source>
</reference>
<sequence>MPSNPESSGQGRPMYPPQGLKRPPHPIDREQESRLTEPLSLVPWGRLGHRRQNFPVQLLHALPQTAQVAAGQRGTPMRMRKWHQESELPPEPRVTVTGPLARGTAVSEAGKTAGPQSRFLGFRRWPPVPEIVASVPRFQESGWARPG</sequence>
<proteinExistence type="predicted"/>
<feature type="compositionally biased region" description="Basic and acidic residues" evidence="1">
    <location>
        <begin position="25"/>
        <end position="35"/>
    </location>
</feature>
<evidence type="ECO:0000313" key="2">
    <source>
        <dbReference type="EMBL" id="KAK2084899.1"/>
    </source>
</evidence>
<name>A0ABQ9TJI4_SAGOE</name>
<accession>A0ABQ9TJI4</accession>
<dbReference type="Proteomes" id="UP001266305">
    <property type="component" value="Unassembled WGS sequence"/>
</dbReference>
<evidence type="ECO:0000256" key="1">
    <source>
        <dbReference type="SAM" id="MobiDB-lite"/>
    </source>
</evidence>
<gene>
    <name evidence="2" type="ORF">P7K49_036199</name>
</gene>
<feature type="region of interest" description="Disordered" evidence="1">
    <location>
        <begin position="1"/>
        <end position="38"/>
    </location>
</feature>
<organism evidence="2 3">
    <name type="scientific">Saguinus oedipus</name>
    <name type="common">Cotton-top tamarin</name>
    <name type="synonym">Oedipomidas oedipus</name>
    <dbReference type="NCBI Taxonomy" id="9490"/>
    <lineage>
        <taxon>Eukaryota</taxon>
        <taxon>Metazoa</taxon>
        <taxon>Chordata</taxon>
        <taxon>Craniata</taxon>
        <taxon>Vertebrata</taxon>
        <taxon>Euteleostomi</taxon>
        <taxon>Mammalia</taxon>
        <taxon>Eutheria</taxon>
        <taxon>Euarchontoglires</taxon>
        <taxon>Primates</taxon>
        <taxon>Haplorrhini</taxon>
        <taxon>Platyrrhini</taxon>
        <taxon>Cebidae</taxon>
        <taxon>Callitrichinae</taxon>
        <taxon>Saguinus</taxon>
    </lineage>
</organism>
<feature type="compositionally biased region" description="Polar residues" evidence="1">
    <location>
        <begin position="1"/>
        <end position="10"/>
    </location>
</feature>
<feature type="region of interest" description="Disordered" evidence="1">
    <location>
        <begin position="69"/>
        <end position="98"/>
    </location>
</feature>
<keyword evidence="3" id="KW-1185">Reference proteome</keyword>
<dbReference type="EMBL" id="JASSZA010000021">
    <property type="protein sequence ID" value="KAK2084899.1"/>
    <property type="molecule type" value="Genomic_DNA"/>
</dbReference>
<comment type="caution">
    <text evidence="2">The sequence shown here is derived from an EMBL/GenBank/DDBJ whole genome shotgun (WGS) entry which is preliminary data.</text>
</comment>
<evidence type="ECO:0000313" key="3">
    <source>
        <dbReference type="Proteomes" id="UP001266305"/>
    </source>
</evidence>